<dbReference type="Gene3D" id="1.25.40.10">
    <property type="entry name" value="Tetratricopeptide repeat domain"/>
    <property type="match status" value="4"/>
</dbReference>
<dbReference type="InterPro" id="IPR016024">
    <property type="entry name" value="ARM-type_fold"/>
</dbReference>
<evidence type="ECO:0000256" key="11">
    <source>
        <dbReference type="ARBA" id="ARBA00067212"/>
    </source>
</evidence>
<dbReference type="SMART" id="SM00386">
    <property type="entry name" value="HAT"/>
    <property type="match status" value="13"/>
</dbReference>
<dbReference type="Pfam" id="PF23231">
    <property type="entry name" value="HAT_Syf1_CNRKL1_C"/>
    <property type="match status" value="1"/>
</dbReference>
<accession>A0A261Y5T5</accession>
<evidence type="ECO:0000256" key="9">
    <source>
        <dbReference type="ARBA" id="ARBA00037272"/>
    </source>
</evidence>
<dbReference type="GO" id="GO:0000974">
    <property type="term" value="C:Prp19 complex"/>
    <property type="evidence" value="ECO:0007669"/>
    <property type="project" value="TreeGrafter"/>
</dbReference>
<dbReference type="OrthoDB" id="10067343at2759"/>
<dbReference type="Pfam" id="PF05004">
    <property type="entry name" value="IFRD"/>
    <property type="match status" value="1"/>
</dbReference>
<dbReference type="InterPro" id="IPR045075">
    <property type="entry name" value="Syf1-like"/>
</dbReference>
<comment type="subunit">
    <text evidence="3">Associated with the spliceosome.</text>
</comment>
<dbReference type="PANTHER" id="PTHR11246">
    <property type="entry name" value="PRE-MRNA SPLICING FACTOR"/>
    <property type="match status" value="1"/>
</dbReference>
<evidence type="ECO:0000259" key="13">
    <source>
        <dbReference type="Pfam" id="PF05004"/>
    </source>
</evidence>
<evidence type="ECO:0000256" key="12">
    <source>
        <dbReference type="SAM" id="MobiDB-lite"/>
    </source>
</evidence>
<feature type="domain" description="Pre-mRNA-splicing factor Syf1-like N-terminal HAT-repeats" evidence="16">
    <location>
        <begin position="22"/>
        <end position="181"/>
    </location>
</feature>
<proteinExistence type="inferred from homology"/>
<comment type="similarity">
    <text evidence="2">Belongs to the crooked-neck family.</text>
</comment>
<name>A0A261Y5T5_9FUNG</name>
<evidence type="ECO:0000256" key="6">
    <source>
        <dbReference type="ARBA" id="ARBA00022737"/>
    </source>
</evidence>
<reference evidence="17 18" key="1">
    <citation type="journal article" date="2017" name="Mycologia">
        <title>Bifiguratus adelaidae, gen. et sp. nov., a new member of Mucoromycotina in endophytic and soil-dwelling habitats.</title>
        <authorList>
            <person name="Torres-Cruz T.J."/>
            <person name="Billingsley Tobias T.L."/>
            <person name="Almatruk M."/>
            <person name="Hesse C."/>
            <person name="Kuske C.R."/>
            <person name="Desiro A."/>
            <person name="Benucci G.M."/>
            <person name="Bonito G."/>
            <person name="Stajich J.E."/>
            <person name="Dunlap C."/>
            <person name="Arnold A.E."/>
            <person name="Porras-Alfaro A."/>
        </authorList>
    </citation>
    <scope>NUCLEOTIDE SEQUENCE [LARGE SCALE GENOMIC DNA]</scope>
    <source>
        <strain evidence="17 18">AZ0501</strain>
    </source>
</reference>
<dbReference type="InterPro" id="IPR055430">
    <property type="entry name" value="HAT_Syf1_CNRKL1_C"/>
</dbReference>
<evidence type="ECO:0000259" key="15">
    <source>
        <dbReference type="Pfam" id="PF23231"/>
    </source>
</evidence>
<keyword evidence="4" id="KW-0507">mRNA processing</keyword>
<comment type="function">
    <text evidence="9">Involved in pre-mRNA splicing and cell cycle progression.</text>
</comment>
<dbReference type="Pfam" id="PF23233">
    <property type="entry name" value="HAT_Syf1_CNRKL1_N"/>
    <property type="match status" value="1"/>
</dbReference>
<dbReference type="FunFam" id="1.25.40.10:FF:000137">
    <property type="entry name" value="Pre-mRNA-splicing factor syf1"/>
    <property type="match status" value="1"/>
</dbReference>
<evidence type="ECO:0000259" key="14">
    <source>
        <dbReference type="Pfam" id="PF23220"/>
    </source>
</evidence>
<dbReference type="InterPro" id="IPR007701">
    <property type="entry name" value="Interferon-rel_develop_reg_N"/>
</dbReference>
<dbReference type="PANTHER" id="PTHR11246:SF5">
    <property type="entry name" value="PRE-MRNA-SPLICING FACTOR SYF1"/>
    <property type="match status" value="1"/>
</dbReference>
<evidence type="ECO:0000256" key="8">
    <source>
        <dbReference type="ARBA" id="ARBA00023242"/>
    </source>
</evidence>
<dbReference type="FunFam" id="1.25.40.10:FF:000182">
    <property type="entry name" value="Pre-mRNA-splicing factor SYF1"/>
    <property type="match status" value="1"/>
</dbReference>
<dbReference type="GO" id="GO:0000349">
    <property type="term" value="P:generation of catalytic spliceosome for first transesterification step"/>
    <property type="evidence" value="ECO:0007669"/>
    <property type="project" value="TreeGrafter"/>
</dbReference>
<evidence type="ECO:0000256" key="10">
    <source>
        <dbReference type="ARBA" id="ARBA00039472"/>
    </source>
</evidence>
<evidence type="ECO:0000313" key="18">
    <source>
        <dbReference type="Proteomes" id="UP000242875"/>
    </source>
</evidence>
<protein>
    <recommendedName>
        <fullName evidence="10">Pre-mRNA-splicing factor SYF1</fullName>
    </recommendedName>
    <alternativeName>
        <fullName evidence="11">Pre-mRNA-splicing factor syf1</fullName>
    </alternativeName>
</protein>
<sequence length="1227" mass="141061">MPAETLIGSEQTTAPAFIIEEEDVTFEEELLRRPYTLGIWRQYLQRKQNAPKERILYLYERAVRELPGSYKLWKEYLDLRVAALQGKNPVKHQVEYAAVNNCFERALVLLHKMPRIWIDYCTLLTKQPNVTTTRRTFDRALRSLPITQHSRIWDIYLPFAESVGGETAVRLYKRYLKLAPEHIEDYIQHLITQEKYDEAAKQLVKIISNDRFRSRHGKSQYQLWQDLCELAVDHAAEMTSINIEKIIRSGIERFTDQVGVLYCQLAMYWLKLKNLEKARDVYEEGVRNVMTVRDFTAVFDAYAEFEENIISLKMELAADREASGHSNPEEDLDLDLRLMRFERLMDRRPFLVNDVLLRQNPNNVMEWQKRVGLCKDDPKRIVDTYTKAIETITPKKAHGKLHELWINFARFYEEGGDLETARTIFDRASKVNYKNVNDLAELWIAYSDMEFRHDNFDAALDVMAKATTVPKGVNPHNVLFTDESKTAQQRIFKSLKLWNHYIDLEESLGTVATARETYNRILELRIANPQTIVNYANFLEDNKYFEESFKVYERGIDLFGWPVAFELWNIYLSKFLARYGGSKLERARDLFEQALRDCPDKFAKPLYFMYGKLEEDYGLARHAMRIYDRATIAVAKEDRVEVYNYYIQKATASFGLTAARDIYERAIEALPDKDAKTMSVQYANLERKLGEIDRARAIYAHASQFSDPRVDPAFWQEWHDFEVKHGNEDTFKEMLRIKRSVQARYNTDVNFISTQMLASRQAGEAPEVALPSGDAMEAVEQQQKVLGFIPRPTSPDSDDGALSDSSESTITSLGSTFDEDGVTTGNWEDSLRNAIEQLSDKRGSTREDSLNTLIRLMQHKFCAAVLDGQHLSLLNTLTRLLKKGSTPKESIMAAKAIGLEFVNQGEISQVEQEELYQGVLDTFKTSLVHSESPKVKAEVLRALAMTTFIAASPQDSLETLEYLYDILDTDGAYIHLDEMDGEADEIAEILTRALKGYGLLYGGIYGDRRGSRADAWEEFEKVMPTHTRYLDSGQVETRVAAGENIALMFESIDMLNADVPDEEEEEEDHANVSLPQYEYMDDLVTQLSKMATDSNRRRSKKDRANQRSAFRDILKTVEDGVRPHERFKVGRTTMELGSWSRIITMSAFRDLLKGGLSSQFEENDLLHDIFHFSPSSGSQLGSSYLSPRLAATGASDYDSGDERRLTNSENAKARSKELRQLRGHKSL</sequence>
<feature type="region of interest" description="Disordered" evidence="12">
    <location>
        <begin position="789"/>
        <end position="823"/>
    </location>
</feature>
<dbReference type="FunFam" id="1.25.40.10:FF:000038">
    <property type="entry name" value="Putative pre-mRNA-splicing factor SYF1"/>
    <property type="match status" value="1"/>
</dbReference>
<feature type="domain" description="Pre-mRNA-splicing factor SYF1 central HAT repeats" evidence="14">
    <location>
        <begin position="183"/>
        <end position="392"/>
    </location>
</feature>
<dbReference type="InterPro" id="IPR056350">
    <property type="entry name" value="HAT_Syf1_central"/>
</dbReference>
<feature type="compositionally biased region" description="Polar residues" evidence="12">
    <location>
        <begin position="803"/>
        <end position="815"/>
    </location>
</feature>
<dbReference type="InterPro" id="IPR055433">
    <property type="entry name" value="HAT_Syf1-like_N"/>
</dbReference>
<comment type="subcellular location">
    <subcellularLocation>
        <location evidence="1">Nucleus</location>
    </subcellularLocation>
</comment>
<keyword evidence="18" id="KW-1185">Reference proteome</keyword>
<dbReference type="AlphaFoldDB" id="A0A261Y5T5"/>
<comment type="caution">
    <text evidence="17">The sequence shown here is derived from an EMBL/GenBank/DDBJ whole genome shotgun (WGS) entry which is preliminary data.</text>
</comment>
<dbReference type="FunFam" id="1.25.40.10:FF:000023">
    <property type="entry name" value="Pre-mRNA-splicing factor SYF1"/>
    <property type="match status" value="1"/>
</dbReference>
<evidence type="ECO:0000256" key="1">
    <source>
        <dbReference type="ARBA" id="ARBA00004123"/>
    </source>
</evidence>
<keyword evidence="5" id="KW-0747">Spliceosome</keyword>
<dbReference type="SUPFAM" id="SSF48452">
    <property type="entry name" value="TPR-like"/>
    <property type="match status" value="3"/>
</dbReference>
<feature type="domain" description="Interferon-related developmental regulator N-terminal" evidence="13">
    <location>
        <begin position="808"/>
        <end position="1118"/>
    </location>
</feature>
<dbReference type="InterPro" id="IPR011990">
    <property type="entry name" value="TPR-like_helical_dom_sf"/>
</dbReference>
<feature type="region of interest" description="Disordered" evidence="12">
    <location>
        <begin position="1192"/>
        <end position="1227"/>
    </location>
</feature>
<dbReference type="Pfam" id="PF23220">
    <property type="entry name" value="HAT_Syf1_M"/>
    <property type="match status" value="1"/>
</dbReference>
<evidence type="ECO:0000259" key="16">
    <source>
        <dbReference type="Pfam" id="PF23233"/>
    </source>
</evidence>
<dbReference type="GO" id="GO:0071007">
    <property type="term" value="C:U2-type catalytic step 2 spliceosome"/>
    <property type="evidence" value="ECO:0007669"/>
    <property type="project" value="TreeGrafter"/>
</dbReference>
<dbReference type="Proteomes" id="UP000242875">
    <property type="component" value="Unassembled WGS sequence"/>
</dbReference>
<dbReference type="InterPro" id="IPR003107">
    <property type="entry name" value="HAT"/>
</dbReference>
<evidence type="ECO:0000313" key="17">
    <source>
        <dbReference type="EMBL" id="OZJ05986.1"/>
    </source>
</evidence>
<keyword evidence="6" id="KW-0677">Repeat</keyword>
<organism evidence="17 18">
    <name type="scientific">Bifiguratus adelaidae</name>
    <dbReference type="NCBI Taxonomy" id="1938954"/>
    <lineage>
        <taxon>Eukaryota</taxon>
        <taxon>Fungi</taxon>
        <taxon>Fungi incertae sedis</taxon>
        <taxon>Mucoromycota</taxon>
        <taxon>Mucoromycotina</taxon>
        <taxon>Endogonomycetes</taxon>
        <taxon>Endogonales</taxon>
        <taxon>Endogonales incertae sedis</taxon>
        <taxon>Bifiguratus</taxon>
    </lineage>
</organism>
<evidence type="ECO:0000256" key="4">
    <source>
        <dbReference type="ARBA" id="ARBA00022664"/>
    </source>
</evidence>
<evidence type="ECO:0000256" key="3">
    <source>
        <dbReference type="ARBA" id="ARBA00011524"/>
    </source>
</evidence>
<evidence type="ECO:0000256" key="7">
    <source>
        <dbReference type="ARBA" id="ARBA00023187"/>
    </source>
</evidence>
<feature type="compositionally biased region" description="Basic and acidic residues" evidence="12">
    <location>
        <begin position="1200"/>
        <end position="1220"/>
    </location>
</feature>
<feature type="domain" description="Pre-mRNA-splicing factor Syf1/CRNKL1-like C-terminal HAT-repeats" evidence="15">
    <location>
        <begin position="394"/>
        <end position="767"/>
    </location>
</feature>
<dbReference type="GO" id="GO:0071014">
    <property type="term" value="C:post-mRNA release spliceosomal complex"/>
    <property type="evidence" value="ECO:0007669"/>
    <property type="project" value="TreeGrafter"/>
</dbReference>
<gene>
    <name evidence="17" type="ORF">BZG36_01231</name>
</gene>
<evidence type="ECO:0000256" key="2">
    <source>
        <dbReference type="ARBA" id="ARBA00008644"/>
    </source>
</evidence>
<keyword evidence="8" id="KW-0539">Nucleus</keyword>
<dbReference type="EMBL" id="MVBO01000008">
    <property type="protein sequence ID" value="OZJ05986.1"/>
    <property type="molecule type" value="Genomic_DNA"/>
</dbReference>
<dbReference type="SUPFAM" id="SSF48371">
    <property type="entry name" value="ARM repeat"/>
    <property type="match status" value="1"/>
</dbReference>
<evidence type="ECO:0000256" key="5">
    <source>
        <dbReference type="ARBA" id="ARBA00022728"/>
    </source>
</evidence>
<keyword evidence="7" id="KW-0508">mRNA splicing</keyword>